<organism evidence="1 2">
    <name type="scientific">Holdemania filiformis DSM 12042</name>
    <dbReference type="NCBI Taxonomy" id="545696"/>
    <lineage>
        <taxon>Bacteria</taxon>
        <taxon>Bacillati</taxon>
        <taxon>Bacillota</taxon>
        <taxon>Erysipelotrichia</taxon>
        <taxon>Erysipelotrichales</taxon>
        <taxon>Erysipelotrichaceae</taxon>
        <taxon>Holdemania</taxon>
    </lineage>
</organism>
<accession>B9YDB4</accession>
<evidence type="ECO:0000313" key="2">
    <source>
        <dbReference type="Proteomes" id="UP000005950"/>
    </source>
</evidence>
<comment type="caution">
    <text evidence="1">The sequence shown here is derived from an EMBL/GenBank/DDBJ whole genome shotgun (WGS) entry which is preliminary data.</text>
</comment>
<dbReference type="Proteomes" id="UP000005950">
    <property type="component" value="Unassembled WGS sequence"/>
</dbReference>
<dbReference type="EMBL" id="ACCF01000241">
    <property type="protein sequence ID" value="EEF66025.1"/>
    <property type="molecule type" value="Genomic_DNA"/>
</dbReference>
<dbReference type="AlphaFoldDB" id="B9YDB4"/>
<reference evidence="1 2" key="1">
    <citation type="submission" date="2008-12" db="EMBL/GenBank/DDBJ databases">
        <authorList>
            <person name="Fulton L."/>
            <person name="Clifton S."/>
            <person name="Fulton B."/>
            <person name="Xu J."/>
            <person name="Minx P."/>
            <person name="Pepin K.H."/>
            <person name="Johnson M."/>
            <person name="Bhonagiri V."/>
            <person name="Nash W.E."/>
            <person name="Mardis E.R."/>
            <person name="Wilson R.K."/>
        </authorList>
    </citation>
    <scope>NUCLEOTIDE SEQUENCE [LARGE SCALE GENOMIC DNA]</scope>
    <source>
        <strain evidence="1 2">DSM 12042</strain>
    </source>
</reference>
<dbReference type="STRING" id="545696.HOLDEFILI_03830"/>
<reference evidence="1 2" key="2">
    <citation type="submission" date="2009-02" db="EMBL/GenBank/DDBJ databases">
        <title>Draft genome sequence of Holdemania filiformis DSM 12042.</title>
        <authorList>
            <person name="Sudarsanam P."/>
            <person name="Ley R."/>
            <person name="Guruge J."/>
            <person name="Turnbaugh P.J."/>
            <person name="Mahowald M."/>
            <person name="Liep D."/>
            <person name="Gordon J."/>
        </authorList>
    </citation>
    <scope>NUCLEOTIDE SEQUENCE [LARGE SCALE GENOMIC DNA]</scope>
    <source>
        <strain evidence="1 2">DSM 12042</strain>
    </source>
</reference>
<protein>
    <submittedName>
        <fullName evidence="1">Uncharacterized protein</fullName>
    </submittedName>
</protein>
<proteinExistence type="predicted"/>
<gene>
    <name evidence="1" type="ORF">HOLDEFILI_03830</name>
</gene>
<evidence type="ECO:0000313" key="1">
    <source>
        <dbReference type="EMBL" id="EEF66025.1"/>
    </source>
</evidence>
<sequence>MGSGKTKNRNQIYENDLKLKWGCPVKLELEAHEKRIRWSAQAWRKQPVPNDLVFSGLSNSHDGFSFSLSLISL</sequence>
<name>B9YDB4_9FIRM</name>
<dbReference type="HOGENOM" id="CLU_2699690_0_0_9"/>